<keyword evidence="2 7" id="KW-0732">Signal</keyword>
<keyword evidence="6" id="KW-0812">Transmembrane</keyword>
<sequence length="272" mass="29890">MAVMVKVGVPVLALMVLLVAAQEQLIYFEIGGRLVLRPEFSGPITSITWKHKRDIVAEWIKDSGPLEYLGDLKGRSELDLTTGTLTVSNTLKANDGLFTVEINNKVLPGTFFAVGVQNLNQTKVEVIMRPLTCSSDASDCSLDCGEDFGDGQPVQYFWKNGEAGKWESGEKRKVISNDEETRSFKSFTCKAKNRISEKESDPLENPFLIKPGGSNTGLAVGVALLVLGALAGGGWFIYRRFINNRHFIRASTDSNERPGQPTEMKEQEATSP</sequence>
<dbReference type="PANTHER" id="PTHR12080">
    <property type="entry name" value="SIGNALING LYMPHOCYTIC ACTIVATION MOLECULE"/>
    <property type="match status" value="1"/>
</dbReference>
<organism evidence="8 9">
    <name type="scientific">Characodon lateralis</name>
    <dbReference type="NCBI Taxonomy" id="208331"/>
    <lineage>
        <taxon>Eukaryota</taxon>
        <taxon>Metazoa</taxon>
        <taxon>Chordata</taxon>
        <taxon>Craniata</taxon>
        <taxon>Vertebrata</taxon>
        <taxon>Euteleostomi</taxon>
        <taxon>Actinopterygii</taxon>
        <taxon>Neopterygii</taxon>
        <taxon>Teleostei</taxon>
        <taxon>Neoteleostei</taxon>
        <taxon>Acanthomorphata</taxon>
        <taxon>Ovalentaria</taxon>
        <taxon>Atherinomorphae</taxon>
        <taxon>Cyprinodontiformes</taxon>
        <taxon>Goodeidae</taxon>
        <taxon>Characodon</taxon>
    </lineage>
</organism>
<evidence type="ECO:0008006" key="10">
    <source>
        <dbReference type="Google" id="ProtNLM"/>
    </source>
</evidence>
<reference evidence="8 9" key="1">
    <citation type="submission" date="2021-06" db="EMBL/GenBank/DDBJ databases">
        <authorList>
            <person name="Palmer J.M."/>
        </authorList>
    </citation>
    <scope>NUCLEOTIDE SEQUENCE [LARGE SCALE GENOMIC DNA]</scope>
    <source>
        <strain evidence="8 9">CL_MEX2019</strain>
        <tissue evidence="8">Muscle</tissue>
    </source>
</reference>
<dbReference type="Gene3D" id="2.60.40.10">
    <property type="entry name" value="Immunoglobulins"/>
    <property type="match status" value="2"/>
</dbReference>
<dbReference type="InterPro" id="IPR015631">
    <property type="entry name" value="CD2/SLAM_rcpt"/>
</dbReference>
<keyword evidence="9" id="KW-1185">Reference proteome</keyword>
<evidence type="ECO:0000256" key="1">
    <source>
        <dbReference type="ARBA" id="ARBA00004370"/>
    </source>
</evidence>
<feature type="chain" id="PRO_5047338335" description="Ig-like domain-containing protein" evidence="7">
    <location>
        <begin position="22"/>
        <end position="272"/>
    </location>
</feature>
<feature type="transmembrane region" description="Helical" evidence="6">
    <location>
        <begin position="218"/>
        <end position="238"/>
    </location>
</feature>
<dbReference type="Proteomes" id="UP001352852">
    <property type="component" value="Unassembled WGS sequence"/>
</dbReference>
<feature type="signal peptide" evidence="7">
    <location>
        <begin position="1"/>
        <end position="21"/>
    </location>
</feature>
<proteinExistence type="predicted"/>
<evidence type="ECO:0000256" key="6">
    <source>
        <dbReference type="SAM" id="Phobius"/>
    </source>
</evidence>
<dbReference type="SUPFAM" id="SSF48726">
    <property type="entry name" value="Immunoglobulin"/>
    <property type="match status" value="1"/>
</dbReference>
<evidence type="ECO:0000256" key="4">
    <source>
        <dbReference type="ARBA" id="ARBA00023180"/>
    </source>
</evidence>
<evidence type="ECO:0000313" key="9">
    <source>
        <dbReference type="Proteomes" id="UP001352852"/>
    </source>
</evidence>
<keyword evidence="3 6" id="KW-0472">Membrane</keyword>
<dbReference type="InterPro" id="IPR013783">
    <property type="entry name" value="Ig-like_fold"/>
</dbReference>
<dbReference type="InterPro" id="IPR036179">
    <property type="entry name" value="Ig-like_dom_sf"/>
</dbReference>
<evidence type="ECO:0000256" key="7">
    <source>
        <dbReference type="SAM" id="SignalP"/>
    </source>
</evidence>
<protein>
    <recommendedName>
        <fullName evidence="10">Ig-like domain-containing protein</fullName>
    </recommendedName>
</protein>
<evidence type="ECO:0000256" key="5">
    <source>
        <dbReference type="SAM" id="MobiDB-lite"/>
    </source>
</evidence>
<gene>
    <name evidence="8" type="ORF">CHARACLAT_008291</name>
</gene>
<evidence type="ECO:0000256" key="2">
    <source>
        <dbReference type="ARBA" id="ARBA00022729"/>
    </source>
</evidence>
<feature type="compositionally biased region" description="Basic and acidic residues" evidence="5">
    <location>
        <begin position="263"/>
        <end position="272"/>
    </location>
</feature>
<feature type="region of interest" description="Disordered" evidence="5">
    <location>
        <begin position="251"/>
        <end position="272"/>
    </location>
</feature>
<comment type="caution">
    <text evidence="8">The sequence shown here is derived from an EMBL/GenBank/DDBJ whole genome shotgun (WGS) entry which is preliminary data.</text>
</comment>
<evidence type="ECO:0000256" key="3">
    <source>
        <dbReference type="ARBA" id="ARBA00023136"/>
    </source>
</evidence>
<keyword evidence="6" id="KW-1133">Transmembrane helix</keyword>
<dbReference type="EMBL" id="JAHUTJ010074254">
    <property type="protein sequence ID" value="MED6293201.1"/>
    <property type="molecule type" value="Genomic_DNA"/>
</dbReference>
<keyword evidence="4" id="KW-0325">Glycoprotein</keyword>
<evidence type="ECO:0000313" key="8">
    <source>
        <dbReference type="EMBL" id="MED6293201.1"/>
    </source>
</evidence>
<accession>A0ABU7F1P9</accession>
<name>A0ABU7F1P9_9TELE</name>
<dbReference type="PANTHER" id="PTHR12080:SF125">
    <property type="entry name" value="CD48 ANTIGEN-LIKE"/>
    <property type="match status" value="1"/>
</dbReference>
<comment type="subcellular location">
    <subcellularLocation>
        <location evidence="1">Membrane</location>
    </subcellularLocation>
</comment>